<proteinExistence type="predicted"/>
<accession>A0A9P0HTF8</accession>
<keyword evidence="2" id="KW-1185">Reference proteome</keyword>
<dbReference type="AlphaFoldDB" id="A0A9P0HTF8"/>
<name>A0A9P0HTF8_NEZVI</name>
<evidence type="ECO:0000313" key="2">
    <source>
        <dbReference type="Proteomes" id="UP001152798"/>
    </source>
</evidence>
<organism evidence="1 2">
    <name type="scientific">Nezara viridula</name>
    <name type="common">Southern green stink bug</name>
    <name type="synonym">Cimex viridulus</name>
    <dbReference type="NCBI Taxonomy" id="85310"/>
    <lineage>
        <taxon>Eukaryota</taxon>
        <taxon>Metazoa</taxon>
        <taxon>Ecdysozoa</taxon>
        <taxon>Arthropoda</taxon>
        <taxon>Hexapoda</taxon>
        <taxon>Insecta</taxon>
        <taxon>Pterygota</taxon>
        <taxon>Neoptera</taxon>
        <taxon>Paraneoptera</taxon>
        <taxon>Hemiptera</taxon>
        <taxon>Heteroptera</taxon>
        <taxon>Panheteroptera</taxon>
        <taxon>Pentatomomorpha</taxon>
        <taxon>Pentatomoidea</taxon>
        <taxon>Pentatomidae</taxon>
        <taxon>Pentatominae</taxon>
        <taxon>Nezara</taxon>
    </lineage>
</organism>
<dbReference type="EMBL" id="OV725083">
    <property type="protein sequence ID" value="CAH1407691.1"/>
    <property type="molecule type" value="Genomic_DNA"/>
</dbReference>
<reference evidence="1" key="1">
    <citation type="submission" date="2022-01" db="EMBL/GenBank/DDBJ databases">
        <authorList>
            <person name="King R."/>
        </authorList>
    </citation>
    <scope>NUCLEOTIDE SEQUENCE</scope>
</reference>
<dbReference type="Proteomes" id="UP001152798">
    <property type="component" value="Chromosome 7"/>
</dbReference>
<gene>
    <name evidence="1" type="ORF">NEZAVI_LOCUS15357</name>
</gene>
<protein>
    <submittedName>
        <fullName evidence="1">Uncharacterized protein</fullName>
    </submittedName>
</protein>
<evidence type="ECO:0000313" key="1">
    <source>
        <dbReference type="EMBL" id="CAH1407691.1"/>
    </source>
</evidence>
<sequence>MEVLCPSNPSSGATNALTAKTGVLCPSNSSSGPTNALTAKTGVLLGATNGLDGKYGKSRVLQILHRELQTALTAKMEVLCPSNPSSGATNALTSKMGVLCPSNSSSGPTNALTAKTGVLLGATNGLDGKYGKSRVLQILHRELQTALTAKMEVLCPSNPSSGATNALTANTGVLCPSNSSSGPTNALTAKTGVLCPSNPSSVATNVLTVKTGAP</sequence>